<keyword evidence="3 5" id="KW-1133">Transmembrane helix</keyword>
<keyword evidence="4 5" id="KW-0472">Membrane</keyword>
<sequence length="191" mass="20258">MKRAFTFSRFIKIKSQCFWDKLNIIRAGILGANDGIISVSGIVLGASGANLDSKTLLIAGLSGMLAGACSMAGGEWMSVSTQRDILMKKLEKQTIDEDLKLKKTDGLTPISAALSSFCSFIAGAIIPLCAMTLSPMNLRIPITLFAMIISLALNAFISTLNSEASVKKAIFRNIFTGVLTGVITFTLGSAV</sequence>
<reference evidence="7 9" key="2">
    <citation type="submission" date="2024-04" db="EMBL/GenBank/DDBJ databases">
        <title>Three lactobacilli isolated from voided urine samples from females with type 2 diabetes.</title>
        <authorList>
            <person name="Kula A."/>
            <person name="Stegman N."/>
            <person name="Putonti C."/>
        </authorList>
    </citation>
    <scope>NUCLEOTIDE SEQUENCE [LARGE SCALE GENOMIC DNA]</scope>
    <source>
        <strain evidence="7 9">1855</strain>
    </source>
</reference>
<keyword evidence="2 5" id="KW-0812">Transmembrane</keyword>
<feature type="transmembrane region" description="Helical" evidence="5">
    <location>
        <begin position="56"/>
        <end position="79"/>
    </location>
</feature>
<dbReference type="EMBL" id="JBBVUL010000003">
    <property type="protein sequence ID" value="MEL0564797.1"/>
    <property type="molecule type" value="Genomic_DNA"/>
</dbReference>
<dbReference type="RefSeq" id="WP_006587920.1">
    <property type="nucleotide sequence ID" value="NZ_CATOUV010000001.1"/>
</dbReference>
<feature type="transmembrane region" description="Helical" evidence="5">
    <location>
        <begin position="139"/>
        <end position="157"/>
    </location>
</feature>
<dbReference type="Proteomes" id="UP001385848">
    <property type="component" value="Unassembled WGS sequence"/>
</dbReference>
<feature type="transmembrane region" description="Helical" evidence="5">
    <location>
        <begin position="169"/>
        <end position="190"/>
    </location>
</feature>
<reference evidence="6 8" key="1">
    <citation type="submission" date="2019-09" db="EMBL/GenBank/DDBJ databases">
        <title>Draft genome sequence assemblies of isolates from the urinary tract.</title>
        <authorList>
            <person name="Mores C.R."/>
            <person name="Putonti C."/>
            <person name="Wolfe A.J."/>
        </authorList>
    </citation>
    <scope>NUCLEOTIDE SEQUENCE [LARGE SCALE GENOMIC DNA]</scope>
    <source>
        <strain evidence="6 8">UMB246</strain>
    </source>
</reference>
<comment type="caution">
    <text evidence="6">The sequence shown here is derived from an EMBL/GenBank/DDBJ whole genome shotgun (WGS) entry which is preliminary data.</text>
</comment>
<protein>
    <submittedName>
        <fullName evidence="7">VIT1/CCC1 transporter family protein</fullName>
    </submittedName>
</protein>
<dbReference type="OrthoDB" id="188924at2"/>
<dbReference type="EMBL" id="VYWW01000012">
    <property type="protein sequence ID" value="KAA9323043.1"/>
    <property type="molecule type" value="Genomic_DNA"/>
</dbReference>
<evidence type="ECO:0000313" key="7">
    <source>
        <dbReference type="EMBL" id="MEL0564797.1"/>
    </source>
</evidence>
<evidence type="ECO:0000256" key="3">
    <source>
        <dbReference type="ARBA" id="ARBA00022989"/>
    </source>
</evidence>
<dbReference type="InterPro" id="IPR008217">
    <property type="entry name" value="Ccc1_fam"/>
</dbReference>
<dbReference type="GO" id="GO:0012505">
    <property type="term" value="C:endomembrane system"/>
    <property type="evidence" value="ECO:0007669"/>
    <property type="project" value="UniProtKB-SubCell"/>
</dbReference>
<organism evidence="6 8">
    <name type="scientific">Lactobacillus jensenii</name>
    <dbReference type="NCBI Taxonomy" id="109790"/>
    <lineage>
        <taxon>Bacteria</taxon>
        <taxon>Bacillati</taxon>
        <taxon>Bacillota</taxon>
        <taxon>Bacilli</taxon>
        <taxon>Lactobacillales</taxon>
        <taxon>Lactobacillaceae</taxon>
        <taxon>Lactobacillus</taxon>
    </lineage>
</organism>
<dbReference type="PANTHER" id="PTHR31851">
    <property type="entry name" value="FE(2+)/MN(2+) TRANSPORTER PCL1"/>
    <property type="match status" value="1"/>
</dbReference>
<dbReference type="Pfam" id="PF01988">
    <property type="entry name" value="VIT1"/>
    <property type="match status" value="2"/>
</dbReference>
<proteinExistence type="predicted"/>
<dbReference type="AlphaFoldDB" id="A0A5N1IBN4"/>
<evidence type="ECO:0000256" key="2">
    <source>
        <dbReference type="ARBA" id="ARBA00022692"/>
    </source>
</evidence>
<evidence type="ECO:0000256" key="1">
    <source>
        <dbReference type="ARBA" id="ARBA00004127"/>
    </source>
</evidence>
<dbReference type="KEGG" id="lje:BUE77_03570"/>
<evidence type="ECO:0000256" key="4">
    <source>
        <dbReference type="ARBA" id="ARBA00023136"/>
    </source>
</evidence>
<evidence type="ECO:0000313" key="6">
    <source>
        <dbReference type="EMBL" id="KAA9323043.1"/>
    </source>
</evidence>
<keyword evidence="9" id="KW-1185">Reference proteome</keyword>
<dbReference type="GeneID" id="31742783"/>
<dbReference type="Proteomes" id="UP000327236">
    <property type="component" value="Unassembled WGS sequence"/>
</dbReference>
<feature type="transmembrane region" description="Helical" evidence="5">
    <location>
        <begin position="21"/>
        <end position="44"/>
    </location>
</feature>
<evidence type="ECO:0000313" key="9">
    <source>
        <dbReference type="Proteomes" id="UP001385848"/>
    </source>
</evidence>
<dbReference type="GO" id="GO:0030026">
    <property type="term" value="P:intracellular manganese ion homeostasis"/>
    <property type="evidence" value="ECO:0007669"/>
    <property type="project" value="InterPro"/>
</dbReference>
<evidence type="ECO:0000313" key="8">
    <source>
        <dbReference type="Proteomes" id="UP000327236"/>
    </source>
</evidence>
<gene>
    <name evidence="7" type="ORF">AAC431_02500</name>
    <name evidence="6" type="ORF">F6H94_03805</name>
</gene>
<feature type="transmembrane region" description="Helical" evidence="5">
    <location>
        <begin position="110"/>
        <end position="133"/>
    </location>
</feature>
<comment type="subcellular location">
    <subcellularLocation>
        <location evidence="1">Endomembrane system</location>
        <topology evidence="1">Multi-pass membrane protein</topology>
    </subcellularLocation>
</comment>
<dbReference type="GO" id="GO:0005384">
    <property type="term" value="F:manganese ion transmembrane transporter activity"/>
    <property type="evidence" value="ECO:0007669"/>
    <property type="project" value="InterPro"/>
</dbReference>
<accession>A0A5N1IBN4</accession>
<evidence type="ECO:0000256" key="5">
    <source>
        <dbReference type="SAM" id="Phobius"/>
    </source>
</evidence>
<name>A0A5N1IBN4_LACJE</name>